<dbReference type="GO" id="GO:0042372">
    <property type="term" value="P:phylloquinone biosynthetic process"/>
    <property type="evidence" value="ECO:0007669"/>
    <property type="project" value="EnsemblPlants"/>
</dbReference>
<keyword evidence="2" id="KW-0808">Transferase</keyword>
<dbReference type="CDD" id="cd02009">
    <property type="entry name" value="TPP_SHCHC_synthase"/>
    <property type="match status" value="1"/>
</dbReference>
<dbReference type="SUPFAM" id="SSF51604">
    <property type="entry name" value="Enolase C-terminal domain-like"/>
    <property type="match status" value="1"/>
</dbReference>
<dbReference type="Pfam" id="PF00561">
    <property type="entry name" value="Abhydrolase_1"/>
    <property type="match status" value="1"/>
</dbReference>
<reference evidence="11" key="1">
    <citation type="journal article" date="2017" name="Nat. Commun.">
        <title>The asparagus genome sheds light on the origin and evolution of a young Y chromosome.</title>
        <authorList>
            <person name="Harkess A."/>
            <person name="Zhou J."/>
            <person name="Xu C."/>
            <person name="Bowers J.E."/>
            <person name="Van der Hulst R."/>
            <person name="Ayyampalayam S."/>
            <person name="Mercati F."/>
            <person name="Riccardi P."/>
            <person name="McKain M.R."/>
            <person name="Kakrana A."/>
            <person name="Tang H."/>
            <person name="Ray J."/>
            <person name="Groenendijk J."/>
            <person name="Arikit S."/>
            <person name="Mathioni S.M."/>
            <person name="Nakano M."/>
            <person name="Shan H."/>
            <person name="Telgmann-Rauber A."/>
            <person name="Kanno A."/>
            <person name="Yue Z."/>
            <person name="Chen H."/>
            <person name="Li W."/>
            <person name="Chen Y."/>
            <person name="Xu X."/>
            <person name="Zhang Y."/>
            <person name="Luo S."/>
            <person name="Chen H."/>
            <person name="Gao J."/>
            <person name="Mao Z."/>
            <person name="Pires J.C."/>
            <person name="Luo M."/>
            <person name="Kudrna D."/>
            <person name="Wing R.A."/>
            <person name="Meyers B.C."/>
            <person name="Yi K."/>
            <person name="Kong H."/>
            <person name="Lavrijsen P."/>
            <person name="Sunseri F."/>
            <person name="Falavigna A."/>
            <person name="Ye Y."/>
            <person name="Leebens-Mack J.H."/>
            <person name="Chen G."/>
        </authorList>
    </citation>
    <scope>NUCLEOTIDE SEQUENCE [LARGE SCALE GENOMIC DNA]</scope>
    <source>
        <strain evidence="11">cv. DH0086</strain>
    </source>
</reference>
<keyword evidence="7" id="KW-0456">Lyase</keyword>
<dbReference type="GO" id="GO:0070204">
    <property type="term" value="F:2-succinyl-5-enolpyruvyl-6-hydroxy-3-cyclohexene-1-carboxylic-acid synthase activity"/>
    <property type="evidence" value="ECO:0007669"/>
    <property type="project" value="InterPro"/>
</dbReference>
<dbReference type="GO" id="GO:0046872">
    <property type="term" value="F:metal ion binding"/>
    <property type="evidence" value="ECO:0007669"/>
    <property type="project" value="UniProtKB-KW"/>
</dbReference>
<dbReference type="SUPFAM" id="SSF53474">
    <property type="entry name" value="alpha/beta-Hydrolases"/>
    <property type="match status" value="1"/>
</dbReference>
<dbReference type="Pfam" id="PF16582">
    <property type="entry name" value="TPP_enzyme_M_2"/>
    <property type="match status" value="1"/>
</dbReference>
<evidence type="ECO:0000256" key="6">
    <source>
        <dbReference type="ARBA" id="ARBA00023211"/>
    </source>
</evidence>
<dbReference type="EMBL" id="CM007385">
    <property type="protein sequence ID" value="ONK69405.1"/>
    <property type="molecule type" value="Genomic_DNA"/>
</dbReference>
<dbReference type="PANTHER" id="PTHR42916:SF1">
    <property type="entry name" value="PROTEIN PHYLLO, CHLOROPLASTIC"/>
    <property type="match status" value="1"/>
</dbReference>
<evidence type="ECO:0000313" key="11">
    <source>
        <dbReference type="Proteomes" id="UP000243459"/>
    </source>
</evidence>
<evidence type="ECO:0000256" key="4">
    <source>
        <dbReference type="ARBA" id="ARBA00022842"/>
    </source>
</evidence>
<dbReference type="Pfam" id="PF13378">
    <property type="entry name" value="MR_MLE_C"/>
    <property type="match status" value="1"/>
</dbReference>
<evidence type="ECO:0000256" key="3">
    <source>
        <dbReference type="ARBA" id="ARBA00022723"/>
    </source>
</evidence>
<dbReference type="GO" id="GO:0009234">
    <property type="term" value="P:menaquinone biosynthetic process"/>
    <property type="evidence" value="ECO:0007669"/>
    <property type="project" value="UniProtKB-KW"/>
</dbReference>
<dbReference type="Gramene" id="ONK69405">
    <property type="protein sequence ID" value="ONK69405"/>
    <property type="gene ID" value="A4U43_C05F22510"/>
</dbReference>
<dbReference type="HAMAP" id="MF_01660">
    <property type="entry name" value="MenH"/>
    <property type="match status" value="1"/>
</dbReference>
<keyword evidence="11" id="KW-1185">Reference proteome</keyword>
<dbReference type="InterPro" id="IPR029035">
    <property type="entry name" value="DHS-like_NAD/FAD-binding_dom"/>
</dbReference>
<dbReference type="NCBIfam" id="TIGR00173">
    <property type="entry name" value="menD"/>
    <property type="match status" value="1"/>
</dbReference>
<accession>A0A5P1ETN5</accession>
<dbReference type="InterPro" id="IPR004433">
    <property type="entry name" value="MenaQ_synth_MenD"/>
</dbReference>
<gene>
    <name evidence="10" type="ORF">A4U43_C05F22510</name>
</gene>
<organism evidence="10 11">
    <name type="scientific">Asparagus officinalis</name>
    <name type="common">Garden asparagus</name>
    <dbReference type="NCBI Taxonomy" id="4686"/>
    <lineage>
        <taxon>Eukaryota</taxon>
        <taxon>Viridiplantae</taxon>
        <taxon>Streptophyta</taxon>
        <taxon>Embryophyta</taxon>
        <taxon>Tracheophyta</taxon>
        <taxon>Spermatophyta</taxon>
        <taxon>Magnoliopsida</taxon>
        <taxon>Liliopsida</taxon>
        <taxon>Asparagales</taxon>
        <taxon>Asparagaceae</taxon>
        <taxon>Asparagoideae</taxon>
        <taxon>Asparagus</taxon>
    </lineage>
</organism>
<dbReference type="Gene3D" id="3.20.20.120">
    <property type="entry name" value="Enolase-like C-terminal domain"/>
    <property type="match status" value="1"/>
</dbReference>
<keyword evidence="4" id="KW-0460">Magnesium</keyword>
<feature type="region of interest" description="Disordered" evidence="8">
    <location>
        <begin position="1"/>
        <end position="20"/>
    </location>
</feature>
<dbReference type="InterPro" id="IPR032264">
    <property type="entry name" value="MenD_middle"/>
</dbReference>
<evidence type="ECO:0000256" key="7">
    <source>
        <dbReference type="ARBA" id="ARBA00023239"/>
    </source>
</evidence>
<dbReference type="Proteomes" id="UP000243459">
    <property type="component" value="Chromosome 5"/>
</dbReference>
<proteinExistence type="inferred from homology"/>
<evidence type="ECO:0000259" key="9">
    <source>
        <dbReference type="SMART" id="SM00922"/>
    </source>
</evidence>
<dbReference type="Gene3D" id="3.40.50.1220">
    <property type="entry name" value="TPP-binding domain"/>
    <property type="match status" value="1"/>
</dbReference>
<dbReference type="NCBIfam" id="TIGR01927">
    <property type="entry name" value="menC_gam_Gplu"/>
    <property type="match status" value="1"/>
</dbReference>
<dbReference type="PANTHER" id="PTHR42916">
    <property type="entry name" value="2-SUCCINYL-5-ENOLPYRUVYL-6-HYDROXY-3-CYCLOHEXENE-1-CARBOXYLATE SYNTHASE"/>
    <property type="match status" value="1"/>
</dbReference>
<dbReference type="InterPro" id="IPR029061">
    <property type="entry name" value="THDP-binding"/>
</dbReference>
<name>A0A5P1ETN5_ASPOF</name>
<dbReference type="SUPFAM" id="SSF52467">
    <property type="entry name" value="DHS-like NAD/FAD-binding domain"/>
    <property type="match status" value="1"/>
</dbReference>
<dbReference type="InterPro" id="IPR029065">
    <property type="entry name" value="Enolase_C-like"/>
</dbReference>
<dbReference type="SFLD" id="SFLDG00180">
    <property type="entry name" value="muconate_cycloisomerase"/>
    <property type="match status" value="1"/>
</dbReference>
<dbReference type="SUPFAM" id="SSF54826">
    <property type="entry name" value="Enolase N-terminal domain-like"/>
    <property type="match status" value="1"/>
</dbReference>
<dbReference type="SUPFAM" id="SSF52518">
    <property type="entry name" value="Thiamin diphosphate-binding fold (THDP-binding)"/>
    <property type="match status" value="2"/>
</dbReference>
<keyword evidence="6" id="KW-0464">Manganese</keyword>
<evidence type="ECO:0000256" key="8">
    <source>
        <dbReference type="SAM" id="MobiDB-lite"/>
    </source>
</evidence>
<dbReference type="Pfam" id="PF02775">
    <property type="entry name" value="TPP_enzyme_C"/>
    <property type="match status" value="1"/>
</dbReference>
<dbReference type="OMA" id="RHLSWPI"/>
<protein>
    <recommendedName>
        <fullName evidence="9">Mandelate racemase/muconate lactonizing enzyme C-terminal domain-containing protein</fullName>
    </recommendedName>
</protein>
<evidence type="ECO:0000256" key="5">
    <source>
        <dbReference type="ARBA" id="ARBA00023052"/>
    </source>
</evidence>
<feature type="compositionally biased region" description="Polar residues" evidence="8">
    <location>
        <begin position="1"/>
        <end position="12"/>
    </location>
</feature>
<dbReference type="InterPro" id="IPR000073">
    <property type="entry name" value="AB_hydrolase_1"/>
</dbReference>
<dbReference type="GO" id="GO:0030976">
    <property type="term" value="F:thiamine pyrophosphate binding"/>
    <property type="evidence" value="ECO:0007669"/>
    <property type="project" value="InterPro"/>
</dbReference>
<dbReference type="InterPro" id="IPR022485">
    <property type="entry name" value="SHCHC_synthase_MenH"/>
</dbReference>
<dbReference type="SFLD" id="SFLDF00009">
    <property type="entry name" value="o-succinylbenzoate_synthase"/>
    <property type="match status" value="1"/>
</dbReference>
<dbReference type="Gene3D" id="3.40.50.970">
    <property type="match status" value="2"/>
</dbReference>
<dbReference type="InterPro" id="IPR013342">
    <property type="entry name" value="Mandelate_racemase_C"/>
</dbReference>
<dbReference type="SMART" id="SM00922">
    <property type="entry name" value="MR_MLE"/>
    <property type="match status" value="1"/>
</dbReference>
<dbReference type="InterPro" id="IPR029058">
    <property type="entry name" value="AB_hydrolase_fold"/>
</dbReference>
<dbReference type="InterPro" id="IPR011766">
    <property type="entry name" value="TPP_enzyme_TPP-bd"/>
</dbReference>
<keyword evidence="3" id="KW-0479">Metal-binding</keyword>
<dbReference type="Gene3D" id="3.30.390.10">
    <property type="entry name" value="Enolase-like, N-terminal domain"/>
    <property type="match status" value="1"/>
</dbReference>
<evidence type="ECO:0000313" key="10">
    <source>
        <dbReference type="EMBL" id="ONK69405.1"/>
    </source>
</evidence>
<sequence length="1697" mass="189007">MLSTNFLQNPKPSNLPSPFPQFQFLHHRQTLRKPPSSKPWRARSNLALLASNLLRVKRNPSLKAYAENGDDDRIGGLGVDVDDLHGEDEFVLPVELSFTRTLPPALTLKHGVGKLREAVEKLKLDPPCSNSGVLRYQVAVPPSVKALDWLYCQQKFSNVFPQFHFVGKQIDEGVLDNGNWKVSGIGAAIYFHGSSAEGCYLMARYLSIDSHLIRAYGFVGMSYGRMPSFVEQKPGSFYFLIPQVELNQLENGSFMSLNLIWDDSLAYTFGEAVKSVEKCFQQVYLNAEVLAQLDARGNCMQLEELPTCKESYFRPSTTVSFRTNMFPSPCGISCSVKQSANINILWASLIVEECVRLGLTYFCIAPGSRSSPLAISACRHPLTTCISCFDERSLAFHAVGYGRGSRKPAVIITTSGTAVSNLFPAVVEASYDFVPLMLLTADRPPELLDAGANQAIDQVNHFGKFTRFFFNFPPPSDQIPARMVLTTIDSAAHRATQAPFGPVHINCPFREPLEDHPREWKSTCLSGLDTWMSNIEPFTRYIDFHSSTACHENSNEVVEILQIIQNANKGLLIIGAIHTEDEIWAAFLLTKHLLWPVVADILSGLRLRRVLSSFSEIEDHVLFIDHLDHALLSDSVKNWAQPDVVVQIGSKITSKRIGQFLEFSCPQSYILVDSHPCRHDPSYIVTHRVQSTVTEFTDVLLKVQVSKNASNWSLFLKALNMMVSQEISFLIRSEPLLTEPHVAHIIGEAFHGEVALFIGNSMIIRDMDMYGRGWMIHSTDDSQLIDDSCLQFHGIQVAGNRGASGIDGLLSTAVGFSVGSDKKVLCVIGDVSFLHDTNGLAILNQRSKRKPMTILIVNNHGGAIFSLLPVADRTPTSVLNQYFYTSHDISVRNLCSAHSVKHLLVRTKSELQCALWKAHKDQNDIVIEVESSIADNSKFHRTISKFVSQASDQALRVLSKFPFSEKTSGGQFLCKVREMKYSLYRIQLCAPLTSSQVKNDINRFYREGFILAIALDDGSVGFGEVAPVEIHKEDLSAAEEQLRFLFHVMEGVELDYILPLAYGSFSNWIWRSLGIPPQSVFPSVRCGLEMALLNALAVRHASSLSGLITGCGCSSQYTKAGNDDISVRSSEGIAICALVDCNGSPKEVAHLVSQLVDEGFTTIKLKVARRKNPEEDASIIQEIRKMVGYQVNIRADANRKWTYEQAIRFGSSVKNCNLQYIEEPVCLEDDIVRFCEETGLPVALDETTDDLEVNALEKLNKFAHPGIVAVVIKPSVVGGFENASLIAKWAHTRGKMPIISSVFESSLSLSSYIQFVHQLEQQNEAICKLQNREVISATAHGLGTYRWLKEDVSTDVLKICVPAHSNTMEASIEDADNFLRNFQLNNSVVERTYEGEQVRSCQFTVCDEEFSHSFNLLESGSETDSNIVVFLHGFLGTSQDWIPVMKAMSATARCLSIDLPGHGHSLAYWRMNKKPEKGYDISVESVADGLMKLICNLTSERVILVGYSMGARIALYMALKYSEKIDAAIIVSGSPGLRDEPARRIRAVQDEAKARYLMAHGLECFLDIWYAGKLWKSLRGHPHFKKITTNRAKHRDIQALAKVLSGLSVGRQLPLWEDLKLCKKPLLFIAGEKDAKFKDISQQMYTEVMTARGEGDNQGTNLCEMAVIPDCGHAVHMENPLPLINIVRKFLIKVRRG</sequence>
<dbReference type="InterPro" id="IPR018110">
    <property type="entry name" value="Mandel_Rmase/mucon_lact_enz_CS"/>
</dbReference>
<evidence type="ECO:0000256" key="1">
    <source>
        <dbReference type="ARBA" id="ARBA00022428"/>
    </source>
</evidence>
<evidence type="ECO:0000256" key="2">
    <source>
        <dbReference type="ARBA" id="ARBA00022679"/>
    </source>
</evidence>
<dbReference type="InterPro" id="IPR036849">
    <property type="entry name" value="Enolase-like_C_sf"/>
</dbReference>
<dbReference type="Pfam" id="PF02776">
    <property type="entry name" value="TPP_enzyme_N"/>
    <property type="match status" value="1"/>
</dbReference>
<keyword evidence="5" id="KW-0786">Thiamine pyrophosphate</keyword>
<keyword evidence="1" id="KW-0474">Menaquinone biosynthesis</keyword>
<dbReference type="SFLD" id="SFLDS00001">
    <property type="entry name" value="Enolase"/>
    <property type="match status" value="1"/>
</dbReference>
<dbReference type="InterPro" id="IPR029017">
    <property type="entry name" value="Enolase-like_N"/>
</dbReference>
<feature type="domain" description="Mandelate racemase/muconate lactonizing enzyme C-terminal" evidence="9">
    <location>
        <begin position="1145"/>
        <end position="1241"/>
    </location>
</feature>
<dbReference type="GO" id="GO:0009063">
    <property type="term" value="P:amino acid catabolic process"/>
    <property type="evidence" value="ECO:0007669"/>
    <property type="project" value="InterPro"/>
</dbReference>
<dbReference type="HAMAP" id="MF_01659">
    <property type="entry name" value="MenD"/>
    <property type="match status" value="1"/>
</dbReference>
<dbReference type="CDD" id="cd07037">
    <property type="entry name" value="TPP_PYR_MenD"/>
    <property type="match status" value="1"/>
</dbReference>
<dbReference type="GO" id="GO:0070205">
    <property type="term" value="F:2-succinyl-6-hydroxy-2,4-cyclohexadiene-1-carboxylate synthase activity"/>
    <property type="evidence" value="ECO:0007669"/>
    <property type="project" value="InterPro"/>
</dbReference>
<dbReference type="InterPro" id="IPR012001">
    <property type="entry name" value="Thiamin_PyroP_enz_TPP-bd_dom"/>
</dbReference>
<dbReference type="PROSITE" id="PS00909">
    <property type="entry name" value="MR_MLE_2"/>
    <property type="match status" value="1"/>
</dbReference>
<dbReference type="GO" id="GO:0042550">
    <property type="term" value="P:photosystem I stabilization"/>
    <property type="evidence" value="ECO:0007669"/>
    <property type="project" value="EnsemblPlants"/>
</dbReference>
<dbReference type="Gene3D" id="3.40.50.1820">
    <property type="entry name" value="alpha/beta hydrolase"/>
    <property type="match status" value="1"/>
</dbReference>